<dbReference type="InterPro" id="IPR011989">
    <property type="entry name" value="ARM-like"/>
</dbReference>
<dbReference type="AlphaFoldDB" id="A0A559KAH0"/>
<dbReference type="EMBL" id="VNJI01000017">
    <property type="protein sequence ID" value="TVY09127.1"/>
    <property type="molecule type" value="Genomic_DNA"/>
</dbReference>
<dbReference type="Proteomes" id="UP000317036">
    <property type="component" value="Unassembled WGS sequence"/>
</dbReference>
<dbReference type="InterPro" id="IPR016024">
    <property type="entry name" value="ARM-type_fold"/>
</dbReference>
<dbReference type="RefSeq" id="WP_144848230.1">
    <property type="nucleotide sequence ID" value="NZ_VNJI01000017.1"/>
</dbReference>
<dbReference type="InterPro" id="IPR014825">
    <property type="entry name" value="DNA_alkylation"/>
</dbReference>
<comment type="caution">
    <text evidence="1">The sequence shown here is derived from an EMBL/GenBank/DDBJ whole genome shotgun (WGS) entry which is preliminary data.</text>
</comment>
<accession>A0A559KAH0</accession>
<name>A0A559KAH0_9BACL</name>
<dbReference type="OrthoDB" id="2477996at2"/>
<dbReference type="Pfam" id="PF08713">
    <property type="entry name" value="DNA_alkylation"/>
    <property type="match status" value="1"/>
</dbReference>
<dbReference type="Gene3D" id="1.25.10.10">
    <property type="entry name" value="Leucine-rich Repeat Variant"/>
    <property type="match status" value="1"/>
</dbReference>
<organism evidence="1 2">
    <name type="scientific">Paenibacillus cremeus</name>
    <dbReference type="NCBI Taxonomy" id="2163881"/>
    <lineage>
        <taxon>Bacteria</taxon>
        <taxon>Bacillati</taxon>
        <taxon>Bacillota</taxon>
        <taxon>Bacilli</taxon>
        <taxon>Bacillales</taxon>
        <taxon>Paenibacillaceae</taxon>
        <taxon>Paenibacillus</taxon>
    </lineage>
</organism>
<evidence type="ECO:0000313" key="1">
    <source>
        <dbReference type="EMBL" id="TVY09127.1"/>
    </source>
</evidence>
<evidence type="ECO:0008006" key="3">
    <source>
        <dbReference type="Google" id="ProtNLM"/>
    </source>
</evidence>
<protein>
    <recommendedName>
        <fullName evidence="3">HEAT repeat domain-containing protein</fullName>
    </recommendedName>
</protein>
<proteinExistence type="predicted"/>
<gene>
    <name evidence="1" type="ORF">FPZ49_15600</name>
</gene>
<keyword evidence="2" id="KW-1185">Reference proteome</keyword>
<reference evidence="1 2" key="1">
    <citation type="submission" date="2019-07" db="EMBL/GenBank/DDBJ databases">
        <authorList>
            <person name="Kim J."/>
        </authorList>
    </citation>
    <scope>NUCLEOTIDE SEQUENCE [LARGE SCALE GENOMIC DNA]</scope>
    <source>
        <strain evidence="1 2">JC52</strain>
    </source>
</reference>
<dbReference type="SUPFAM" id="SSF48371">
    <property type="entry name" value="ARM repeat"/>
    <property type="match status" value="1"/>
</dbReference>
<evidence type="ECO:0000313" key="2">
    <source>
        <dbReference type="Proteomes" id="UP000317036"/>
    </source>
</evidence>
<sequence length="277" mass="30425">MGWEEALSAAVKNNATAEWIRVLSKELDTLTGTPKQALKHKAVQYIEAALNFNSSALYRLSEELTGTGEAIAEELAVFLLSAHYSAAPEGASKLLRKLACSPFPDVREWTASACGTVLCKQFESFYPTLAHWSKDANPMVRQAVAVALKFASNAKNPAWGPLLLDLLEPLMRDKASMVKKEIGGRALGDAMLRNYIDDLELRLKQWMISDQPLVRWHCAKLFTAPEAANRLDRLGWALQSLLRDESATVHKAAISALGQLGKRVQDPSLLLKLSAAV</sequence>